<sequence>MSRPPKAPSACLLAEFREWWKLHAQVEKDASHAYDRDTRGNLPLHWAGRDPDVPVAVLHLLVDAFPDGRRETNDGGQLPFQIAMEHGLPPSHIRLLNVDHANNVVPALSVVERFDPSEHVTEGGATADNGDHLQSLVTQLNALRRSLHAQTKIYSHLRKHNWAASTSPGPSPSSVSCQPDPLGRYTLTWKRGDVGIRFFNSSVGCRVEKLSQGHGITAGIMNCRLGDVLVAINGKNMEKHSVRAVMEFLLGSSKPVVLEFVAGDNITSENSQSDNDDDSIAWCHSQHEMHDQVLLLVQDTIARCESAVLHSDHPVCP</sequence>
<evidence type="ECO:0008006" key="3">
    <source>
        <dbReference type="Google" id="ProtNLM"/>
    </source>
</evidence>
<evidence type="ECO:0000313" key="2">
    <source>
        <dbReference type="Proteomes" id="UP000266239"/>
    </source>
</evidence>
<organism evidence="1 2">
    <name type="scientific">Aphanomyces astaci</name>
    <name type="common">Crayfish plague agent</name>
    <dbReference type="NCBI Taxonomy" id="112090"/>
    <lineage>
        <taxon>Eukaryota</taxon>
        <taxon>Sar</taxon>
        <taxon>Stramenopiles</taxon>
        <taxon>Oomycota</taxon>
        <taxon>Saprolegniomycetes</taxon>
        <taxon>Saprolegniales</taxon>
        <taxon>Verrucalvaceae</taxon>
        <taxon>Aphanomyces</taxon>
    </lineage>
</organism>
<gene>
    <name evidence="1" type="ORF">DYB25_012359</name>
</gene>
<evidence type="ECO:0000313" key="1">
    <source>
        <dbReference type="EMBL" id="RHY25661.1"/>
    </source>
</evidence>
<protein>
    <recommendedName>
        <fullName evidence="3">PDZ domain-containing protein</fullName>
    </recommendedName>
</protein>
<dbReference type="EMBL" id="QUTA01002864">
    <property type="protein sequence ID" value="RHY25661.1"/>
    <property type="molecule type" value="Genomic_DNA"/>
</dbReference>
<reference evidence="1 2" key="1">
    <citation type="submission" date="2018-08" db="EMBL/GenBank/DDBJ databases">
        <title>Aphanomyces genome sequencing and annotation.</title>
        <authorList>
            <person name="Minardi D."/>
            <person name="Oidtmann B."/>
            <person name="Van Der Giezen M."/>
            <person name="Studholme D.J."/>
        </authorList>
    </citation>
    <scope>NUCLEOTIDE SEQUENCE [LARGE SCALE GENOMIC DNA]</scope>
    <source>
        <strain evidence="1 2">Yx</strain>
    </source>
</reference>
<dbReference type="InterPro" id="IPR036034">
    <property type="entry name" value="PDZ_sf"/>
</dbReference>
<accession>A0A397BSP1</accession>
<dbReference type="VEuPathDB" id="FungiDB:H257_12497"/>
<proteinExistence type="predicted"/>
<name>A0A397BSP1_APHAT</name>
<dbReference type="Proteomes" id="UP000266239">
    <property type="component" value="Unassembled WGS sequence"/>
</dbReference>
<dbReference type="SUPFAM" id="SSF50156">
    <property type="entry name" value="PDZ domain-like"/>
    <property type="match status" value="1"/>
</dbReference>
<comment type="caution">
    <text evidence="1">The sequence shown here is derived from an EMBL/GenBank/DDBJ whole genome shotgun (WGS) entry which is preliminary data.</text>
</comment>
<dbReference type="AlphaFoldDB" id="A0A397BSP1"/>